<dbReference type="Proteomes" id="UP000187209">
    <property type="component" value="Unassembled WGS sequence"/>
</dbReference>
<organism evidence="1 2">
    <name type="scientific">Stentor coeruleus</name>
    <dbReference type="NCBI Taxonomy" id="5963"/>
    <lineage>
        <taxon>Eukaryota</taxon>
        <taxon>Sar</taxon>
        <taxon>Alveolata</taxon>
        <taxon>Ciliophora</taxon>
        <taxon>Postciliodesmatophora</taxon>
        <taxon>Heterotrichea</taxon>
        <taxon>Heterotrichida</taxon>
        <taxon>Stentoridae</taxon>
        <taxon>Stentor</taxon>
    </lineage>
</organism>
<evidence type="ECO:0000313" key="2">
    <source>
        <dbReference type="Proteomes" id="UP000187209"/>
    </source>
</evidence>
<dbReference type="EMBL" id="MPUH01000081">
    <property type="protein sequence ID" value="OMJ91423.1"/>
    <property type="molecule type" value="Genomic_DNA"/>
</dbReference>
<protein>
    <submittedName>
        <fullName evidence="1">Uncharacterized protein</fullName>
    </submittedName>
</protein>
<comment type="caution">
    <text evidence="1">The sequence shown here is derived from an EMBL/GenBank/DDBJ whole genome shotgun (WGS) entry which is preliminary data.</text>
</comment>
<reference evidence="1 2" key="1">
    <citation type="submission" date="2016-11" db="EMBL/GenBank/DDBJ databases">
        <title>The macronuclear genome of Stentor coeruleus: a giant cell with tiny introns.</title>
        <authorList>
            <person name="Slabodnick M."/>
            <person name="Ruby J.G."/>
            <person name="Reiff S.B."/>
            <person name="Swart E.C."/>
            <person name="Gosai S."/>
            <person name="Prabakaran S."/>
            <person name="Witkowska E."/>
            <person name="Larue G.E."/>
            <person name="Fisher S."/>
            <person name="Freeman R.M."/>
            <person name="Gunawardena J."/>
            <person name="Chu W."/>
            <person name="Stover N.A."/>
            <person name="Gregory B.D."/>
            <person name="Nowacki M."/>
            <person name="Derisi J."/>
            <person name="Roy S.W."/>
            <person name="Marshall W.F."/>
            <person name="Sood P."/>
        </authorList>
    </citation>
    <scope>NUCLEOTIDE SEQUENCE [LARGE SCALE GENOMIC DNA]</scope>
    <source>
        <strain evidence="1">WM001</strain>
    </source>
</reference>
<gene>
    <name evidence="1" type="ORF">SteCoe_6003</name>
</gene>
<name>A0A1R2CR12_9CILI</name>
<accession>A0A1R2CR12</accession>
<evidence type="ECO:0000313" key="1">
    <source>
        <dbReference type="EMBL" id="OMJ91423.1"/>
    </source>
</evidence>
<keyword evidence="2" id="KW-1185">Reference proteome</keyword>
<dbReference type="AlphaFoldDB" id="A0A1R2CR12"/>
<sequence length="146" mass="16811">MSKIDGDCKRSDKSRFPERFIIPSSVVSRIGSPENNFVEIPNSENFQFSFVETKTEIESTQNIPQTPSSENLNLSQAIILKELESLRVQVKMINKKLDYNLTVLKEKQEKHNMLSRIVNSKNDTLKVDKSMYEEVNCSCSKECILF</sequence>
<proteinExistence type="predicted"/>